<dbReference type="Pfam" id="PF14030">
    <property type="entry name" value="DUF4245"/>
    <property type="match status" value="1"/>
</dbReference>
<name>A0ABN2U0P7_9MICC</name>
<evidence type="ECO:0000313" key="2">
    <source>
        <dbReference type="EMBL" id="GAA2025049.1"/>
    </source>
</evidence>
<keyword evidence="1" id="KW-0472">Membrane</keyword>
<accession>A0ABN2U0P7</accession>
<keyword evidence="1" id="KW-1133">Transmembrane helix</keyword>
<evidence type="ECO:0000313" key="3">
    <source>
        <dbReference type="Proteomes" id="UP001501461"/>
    </source>
</evidence>
<evidence type="ECO:0000256" key="1">
    <source>
        <dbReference type="SAM" id="Phobius"/>
    </source>
</evidence>
<keyword evidence="3" id="KW-1185">Reference proteome</keyword>
<keyword evidence="1" id="KW-0812">Transmembrane</keyword>
<gene>
    <name evidence="2" type="ORF">GCM10009720_00980</name>
</gene>
<feature type="transmembrane region" description="Helical" evidence="1">
    <location>
        <begin position="7"/>
        <end position="25"/>
    </location>
</feature>
<evidence type="ECO:0008006" key="4">
    <source>
        <dbReference type="Google" id="ProtNLM"/>
    </source>
</evidence>
<organism evidence="2 3">
    <name type="scientific">Yaniella flava</name>
    <dbReference type="NCBI Taxonomy" id="287930"/>
    <lineage>
        <taxon>Bacteria</taxon>
        <taxon>Bacillati</taxon>
        <taxon>Actinomycetota</taxon>
        <taxon>Actinomycetes</taxon>
        <taxon>Micrococcales</taxon>
        <taxon>Micrococcaceae</taxon>
        <taxon>Yaniella</taxon>
    </lineage>
</organism>
<proteinExistence type="predicted"/>
<dbReference type="EMBL" id="BAAAMN010000003">
    <property type="protein sequence ID" value="GAA2025049.1"/>
    <property type="molecule type" value="Genomic_DNA"/>
</dbReference>
<reference evidence="2 3" key="1">
    <citation type="journal article" date="2019" name="Int. J. Syst. Evol. Microbiol.">
        <title>The Global Catalogue of Microorganisms (GCM) 10K type strain sequencing project: providing services to taxonomists for standard genome sequencing and annotation.</title>
        <authorList>
            <consortium name="The Broad Institute Genomics Platform"/>
            <consortium name="The Broad Institute Genome Sequencing Center for Infectious Disease"/>
            <person name="Wu L."/>
            <person name="Ma J."/>
        </authorList>
    </citation>
    <scope>NUCLEOTIDE SEQUENCE [LARGE SCALE GENOMIC DNA]</scope>
    <source>
        <strain evidence="2 3">JCM 13595</strain>
    </source>
</reference>
<dbReference type="RefSeq" id="WP_343955570.1">
    <property type="nucleotide sequence ID" value="NZ_BAAAMN010000003.1"/>
</dbReference>
<protein>
    <recommendedName>
        <fullName evidence="4">DUF4245 domain-containing protein</fullName>
    </recommendedName>
</protein>
<dbReference type="Proteomes" id="UP001501461">
    <property type="component" value="Unassembled WGS sequence"/>
</dbReference>
<sequence length="189" mass="20770">MSQTAKAMTYSVLASIAIVFAWMAINPQPEMEYESGVDAPVVAEEVSTVAAFTPATVNAPESWRTNFARWNSGSSDEVPAWNVGYLTEEDEFFGISQSAHATTGWIDDKISPVGEPTETTVANHEVTRWVGDDDHIYLVAEFDHDPDALETVEQAEAPEPSESMTLILSGSMEEQTLHQLAAEVINQYR</sequence>
<comment type="caution">
    <text evidence="2">The sequence shown here is derived from an EMBL/GenBank/DDBJ whole genome shotgun (WGS) entry which is preliminary data.</text>
</comment>
<dbReference type="InterPro" id="IPR025339">
    <property type="entry name" value="DUF4245"/>
</dbReference>